<keyword evidence="1" id="KW-0472">Membrane</keyword>
<comment type="caution">
    <text evidence="2">The sequence shown here is derived from an EMBL/GenBank/DDBJ whole genome shotgun (WGS) entry which is preliminary data.</text>
</comment>
<dbReference type="EMBL" id="MHFR01000048">
    <property type="protein sequence ID" value="OGW96824.1"/>
    <property type="molecule type" value="Genomic_DNA"/>
</dbReference>
<keyword evidence="1" id="KW-1133">Transmembrane helix</keyword>
<proteinExistence type="predicted"/>
<evidence type="ECO:0000256" key="1">
    <source>
        <dbReference type="SAM" id="Phobius"/>
    </source>
</evidence>
<dbReference type="AlphaFoldDB" id="A0A1G1KV28"/>
<gene>
    <name evidence="2" type="ORF">A3G33_01675</name>
</gene>
<keyword evidence="1" id="KW-0812">Transmembrane</keyword>
<organism evidence="2 3">
    <name type="scientific">Candidatus Danuiimicrobium aquiferis</name>
    <dbReference type="NCBI Taxonomy" id="1801832"/>
    <lineage>
        <taxon>Bacteria</taxon>
        <taxon>Pseudomonadati</taxon>
        <taxon>Candidatus Omnitrophota</taxon>
        <taxon>Candidatus Danuiimicrobium</taxon>
    </lineage>
</organism>
<evidence type="ECO:0000313" key="2">
    <source>
        <dbReference type="EMBL" id="OGW96824.1"/>
    </source>
</evidence>
<evidence type="ECO:0000313" key="3">
    <source>
        <dbReference type="Proteomes" id="UP000178187"/>
    </source>
</evidence>
<accession>A0A1G1KV28</accession>
<reference evidence="2 3" key="1">
    <citation type="journal article" date="2016" name="Nat. Commun.">
        <title>Thousands of microbial genomes shed light on interconnected biogeochemical processes in an aquifer system.</title>
        <authorList>
            <person name="Anantharaman K."/>
            <person name="Brown C.T."/>
            <person name="Hug L.A."/>
            <person name="Sharon I."/>
            <person name="Castelle C.J."/>
            <person name="Probst A.J."/>
            <person name="Thomas B.C."/>
            <person name="Singh A."/>
            <person name="Wilkins M.J."/>
            <person name="Karaoz U."/>
            <person name="Brodie E.L."/>
            <person name="Williams K.H."/>
            <person name="Hubbard S.S."/>
            <person name="Banfield J.F."/>
        </authorList>
    </citation>
    <scope>NUCLEOTIDE SEQUENCE [LARGE SCALE GENOMIC DNA]</scope>
</reference>
<protein>
    <submittedName>
        <fullName evidence="2">Uncharacterized protein</fullName>
    </submittedName>
</protein>
<sequence>MNLFNGAQWADSGCRRTRRGYFVLLAASTILCLMINYPISAASEITKKVDGRVIRVNAPANMFAIEYEHPATGEHIEQEFLIDEHTRLKNVKSLEKLKKAAIITVDYRVVDGKAKAFYVDLVLTQVQYVKPEELAALILKIKPEKK</sequence>
<name>A0A1G1KV28_9BACT</name>
<feature type="transmembrane region" description="Helical" evidence="1">
    <location>
        <begin position="21"/>
        <end position="39"/>
    </location>
</feature>
<dbReference type="Proteomes" id="UP000178187">
    <property type="component" value="Unassembled WGS sequence"/>
</dbReference>